<dbReference type="GO" id="GO:0020037">
    <property type="term" value="F:heme binding"/>
    <property type="evidence" value="ECO:0007669"/>
    <property type="project" value="InterPro"/>
</dbReference>
<evidence type="ECO:0000256" key="11">
    <source>
        <dbReference type="RuleBase" id="RU000461"/>
    </source>
</evidence>
<dbReference type="GeneTree" id="ENSGT00940000165584"/>
<dbReference type="PROSITE" id="PS00086">
    <property type="entry name" value="CYTOCHROME_P450"/>
    <property type="match status" value="1"/>
</dbReference>
<accession>A0A670JLN9</accession>
<keyword evidence="12" id="KW-1133">Transmembrane helix</keyword>
<dbReference type="Ensembl" id="ENSPMRT00000025352.1">
    <property type="protein sequence ID" value="ENSPMRP00000023892.1"/>
    <property type="gene ID" value="ENSPMRG00000015462.1"/>
</dbReference>
<dbReference type="InterPro" id="IPR036396">
    <property type="entry name" value="Cyt_P450_sf"/>
</dbReference>
<dbReference type="GO" id="GO:0006805">
    <property type="term" value="P:xenobiotic metabolic process"/>
    <property type="evidence" value="ECO:0007669"/>
    <property type="project" value="TreeGrafter"/>
</dbReference>
<evidence type="ECO:0000256" key="10">
    <source>
        <dbReference type="PIRSR" id="PIRSR602401-1"/>
    </source>
</evidence>
<dbReference type="GO" id="GO:0016020">
    <property type="term" value="C:membrane"/>
    <property type="evidence" value="ECO:0007669"/>
    <property type="project" value="UniProtKB-SubCell"/>
</dbReference>
<dbReference type="PANTHER" id="PTHR24300">
    <property type="entry name" value="CYTOCHROME P450 508A4-RELATED"/>
    <property type="match status" value="1"/>
</dbReference>
<dbReference type="SUPFAM" id="SSF48264">
    <property type="entry name" value="Cytochrome P450"/>
    <property type="match status" value="1"/>
</dbReference>
<comment type="cofactor">
    <cofactor evidence="1 10">
        <name>heme</name>
        <dbReference type="ChEBI" id="CHEBI:30413"/>
    </cofactor>
</comment>
<evidence type="ECO:0000256" key="4">
    <source>
        <dbReference type="ARBA" id="ARBA00022617"/>
    </source>
</evidence>
<dbReference type="GO" id="GO:0008392">
    <property type="term" value="F:arachidonate epoxygenase activity"/>
    <property type="evidence" value="ECO:0007669"/>
    <property type="project" value="TreeGrafter"/>
</dbReference>
<evidence type="ECO:0000313" key="14">
    <source>
        <dbReference type="Proteomes" id="UP000472272"/>
    </source>
</evidence>
<dbReference type="GO" id="GO:0005737">
    <property type="term" value="C:cytoplasm"/>
    <property type="evidence" value="ECO:0007669"/>
    <property type="project" value="TreeGrafter"/>
</dbReference>
<dbReference type="AlphaFoldDB" id="A0A670JLN9"/>
<evidence type="ECO:0000313" key="13">
    <source>
        <dbReference type="Ensembl" id="ENSPMRP00000023892.1"/>
    </source>
</evidence>
<dbReference type="PRINTS" id="PR00463">
    <property type="entry name" value="EP450I"/>
</dbReference>
<keyword evidence="7 10" id="KW-0408">Iron</keyword>
<evidence type="ECO:0000256" key="9">
    <source>
        <dbReference type="ARBA" id="ARBA00023136"/>
    </source>
</evidence>
<comment type="subcellular location">
    <subcellularLocation>
        <location evidence="2">Membrane</location>
    </subcellularLocation>
</comment>
<protein>
    <submittedName>
        <fullName evidence="13">Uncharacterized protein</fullName>
    </submittedName>
</protein>
<dbReference type="InterPro" id="IPR002401">
    <property type="entry name" value="Cyt_P450_E_grp-I"/>
</dbReference>
<dbReference type="FunFam" id="1.10.630.10:FF:000004">
    <property type="entry name" value="cytochrome P450 2D15 isoform X1"/>
    <property type="match status" value="1"/>
</dbReference>
<comment type="similarity">
    <text evidence="3 11">Belongs to the cytochrome P450 family.</text>
</comment>
<keyword evidence="6 11" id="KW-0560">Oxidoreductase</keyword>
<dbReference type="PRINTS" id="PR00385">
    <property type="entry name" value="P450"/>
</dbReference>
<proteinExistence type="inferred from homology"/>
<dbReference type="Pfam" id="PF00067">
    <property type="entry name" value="p450"/>
    <property type="match status" value="1"/>
</dbReference>
<evidence type="ECO:0000256" key="1">
    <source>
        <dbReference type="ARBA" id="ARBA00001971"/>
    </source>
</evidence>
<reference evidence="13 14" key="1">
    <citation type="journal article" date="2019" name="Proc. Natl. Acad. Sci. U.S.A.">
        <title>Regulatory changes in pterin and carotenoid genes underlie balanced color polymorphisms in the wall lizard.</title>
        <authorList>
            <person name="Andrade P."/>
            <person name="Pinho C."/>
            <person name="Perez I de Lanuza G."/>
            <person name="Afonso S."/>
            <person name="Brejcha J."/>
            <person name="Rubin C.J."/>
            <person name="Wallerman O."/>
            <person name="Pereira P."/>
            <person name="Sabatino S.J."/>
            <person name="Bellati A."/>
            <person name="Pellitteri-Rosa D."/>
            <person name="Bosakova Z."/>
            <person name="Bunikis I."/>
            <person name="Carretero M.A."/>
            <person name="Feiner N."/>
            <person name="Marsik P."/>
            <person name="Pauperio F."/>
            <person name="Salvi D."/>
            <person name="Soler L."/>
            <person name="While G.M."/>
            <person name="Uller T."/>
            <person name="Font E."/>
            <person name="Andersson L."/>
            <person name="Carneiro M."/>
        </authorList>
    </citation>
    <scope>NUCLEOTIDE SEQUENCE</scope>
</reference>
<dbReference type="GO" id="GO:0005506">
    <property type="term" value="F:iron ion binding"/>
    <property type="evidence" value="ECO:0007669"/>
    <property type="project" value="InterPro"/>
</dbReference>
<keyword evidence="5 10" id="KW-0479">Metal-binding</keyword>
<keyword evidence="8 11" id="KW-0503">Monooxygenase</keyword>
<evidence type="ECO:0000256" key="5">
    <source>
        <dbReference type="ARBA" id="ARBA00022723"/>
    </source>
</evidence>
<evidence type="ECO:0000256" key="12">
    <source>
        <dbReference type="SAM" id="Phobius"/>
    </source>
</evidence>
<keyword evidence="14" id="KW-1185">Reference proteome</keyword>
<dbReference type="InterPro" id="IPR017972">
    <property type="entry name" value="Cyt_P450_CS"/>
</dbReference>
<keyword evidence="9 12" id="KW-0472">Membrane</keyword>
<evidence type="ECO:0000256" key="6">
    <source>
        <dbReference type="ARBA" id="ARBA00023002"/>
    </source>
</evidence>
<evidence type="ECO:0000256" key="3">
    <source>
        <dbReference type="ARBA" id="ARBA00010617"/>
    </source>
</evidence>
<dbReference type="InterPro" id="IPR001128">
    <property type="entry name" value="Cyt_P450"/>
</dbReference>
<feature type="transmembrane region" description="Helical" evidence="12">
    <location>
        <begin position="6"/>
        <end position="23"/>
    </location>
</feature>
<dbReference type="OMA" id="HTDPTQW"/>
<feature type="transmembrane region" description="Helical" evidence="12">
    <location>
        <begin position="199"/>
        <end position="223"/>
    </location>
</feature>
<evidence type="ECO:0000256" key="2">
    <source>
        <dbReference type="ARBA" id="ARBA00004370"/>
    </source>
</evidence>
<feature type="binding site" description="axial binding residue" evidence="10">
    <location>
        <position position="442"/>
    </location>
    <ligand>
        <name>heme</name>
        <dbReference type="ChEBI" id="CHEBI:30413"/>
    </ligand>
    <ligandPart>
        <name>Fe</name>
        <dbReference type="ChEBI" id="CHEBI:18248"/>
    </ligandPart>
</feature>
<keyword evidence="12" id="KW-0812">Transmembrane</keyword>
<sequence>MEVLGAGALLLLYLFFTVLFPSFKMYKKKSQLPPGPTPWLLLGNLLQKDALPLYKFYTKLIDKYGPIFTVWVGPKPIVVICGYETMKDAFVNHAEEFGGHPAMPFIERVNEYRGLVNRNEAKWREVRRFTLSTLREFGMGKKTMSERIQEEALCLVEELVATQGQAFDPRRSFTCAVSNVLSSVVFGNRFDYKDPFISFLIHLIYDCILSNFLISPLFLFQIYNLLPGIMAYLPGQHTKILADCEKMKALIRERVESHRRTLDPQNLRDYIDCFLIRSEKKQTNPENIYSTEELVQCVFGLFIAGTSNSSTALVFSLLLMAKFPHIQAKVQQEIDEVVGANPIPGMDDWVRMPFTNAVIHETQRFEKGSLEGFPRATTCRTEFRGYIIPQSTTVVPMLTTVHYDPLQWETPEKFNPGHFLDEKGQFRKRNAFMPFSAGKRACPGEALARMELFLFFSVLLQNFTFQLVGDFKEMDVASFHMQYKMKSACVQMQAIRRSK</sequence>
<dbReference type="GO" id="GO:0019373">
    <property type="term" value="P:epoxygenase P450 pathway"/>
    <property type="evidence" value="ECO:0007669"/>
    <property type="project" value="TreeGrafter"/>
</dbReference>
<dbReference type="PANTHER" id="PTHR24300:SF389">
    <property type="entry name" value="CYTOCHROME P450 2C20"/>
    <property type="match status" value="1"/>
</dbReference>
<name>A0A670JLN9_PODMU</name>
<dbReference type="GO" id="GO:0016712">
    <property type="term" value="F:oxidoreductase activity, acting on paired donors, with incorporation or reduction of molecular oxygen, reduced flavin or flavoprotein as one donor, and incorporation of one atom of oxygen"/>
    <property type="evidence" value="ECO:0007669"/>
    <property type="project" value="TreeGrafter"/>
</dbReference>
<reference evidence="13" key="2">
    <citation type="submission" date="2025-08" db="UniProtKB">
        <authorList>
            <consortium name="Ensembl"/>
        </authorList>
    </citation>
    <scope>IDENTIFICATION</scope>
</reference>
<reference evidence="13" key="3">
    <citation type="submission" date="2025-09" db="UniProtKB">
        <authorList>
            <consortium name="Ensembl"/>
        </authorList>
    </citation>
    <scope>IDENTIFICATION</scope>
</reference>
<keyword evidence="4 10" id="KW-0349">Heme</keyword>
<dbReference type="InterPro" id="IPR050182">
    <property type="entry name" value="Cytochrome_P450_fam2"/>
</dbReference>
<dbReference type="Gene3D" id="1.10.630.10">
    <property type="entry name" value="Cytochrome P450"/>
    <property type="match status" value="1"/>
</dbReference>
<evidence type="ECO:0000256" key="7">
    <source>
        <dbReference type="ARBA" id="ARBA00023004"/>
    </source>
</evidence>
<evidence type="ECO:0000256" key="8">
    <source>
        <dbReference type="ARBA" id="ARBA00023033"/>
    </source>
</evidence>
<dbReference type="Proteomes" id="UP000472272">
    <property type="component" value="Chromosome 2"/>
</dbReference>
<organism evidence="13 14">
    <name type="scientific">Podarcis muralis</name>
    <name type="common">Wall lizard</name>
    <name type="synonym">Lacerta muralis</name>
    <dbReference type="NCBI Taxonomy" id="64176"/>
    <lineage>
        <taxon>Eukaryota</taxon>
        <taxon>Metazoa</taxon>
        <taxon>Chordata</taxon>
        <taxon>Craniata</taxon>
        <taxon>Vertebrata</taxon>
        <taxon>Euteleostomi</taxon>
        <taxon>Lepidosauria</taxon>
        <taxon>Squamata</taxon>
        <taxon>Bifurcata</taxon>
        <taxon>Unidentata</taxon>
        <taxon>Episquamata</taxon>
        <taxon>Laterata</taxon>
        <taxon>Lacertibaenia</taxon>
        <taxon>Lacertidae</taxon>
        <taxon>Podarcis</taxon>
    </lineage>
</organism>